<keyword evidence="6 8" id="KW-0472">Membrane</keyword>
<evidence type="ECO:0000256" key="10">
    <source>
        <dbReference type="SAM" id="SignalP"/>
    </source>
</evidence>
<dbReference type="SUPFAM" id="SSF56935">
    <property type="entry name" value="Porins"/>
    <property type="match status" value="1"/>
</dbReference>
<feature type="domain" description="TonB-dependent receptor plug" evidence="12">
    <location>
        <begin position="59"/>
        <end position="168"/>
    </location>
</feature>
<dbReference type="GO" id="GO:0009279">
    <property type="term" value="C:cell outer membrane"/>
    <property type="evidence" value="ECO:0007669"/>
    <property type="project" value="UniProtKB-SubCell"/>
</dbReference>
<dbReference type="InterPro" id="IPR000531">
    <property type="entry name" value="Beta-barrel_TonB"/>
</dbReference>
<sequence>MYHTAGRLALALSISLLGLEAMAQTSATDSISESRDSVRHISEVVVYARQMLGSKFEARNRTGSAYYLSPKELAKFGYTDISRILRAVPGVNIYEEDGYGLRPNISLRGTKAERSERISLMEDGILAAPAPYAAPAAYYFPNAARMYAIEVLKGSSQVQYGPFTTGGAVNMVSTPIPKTFHAGLRSSYGSYGTFNSYVHVGNDHKHIGYLIEYLRYQSKGFKKDEPNERTGFYRNDVVGKLRLHSDEGAETRQALELKLGFANEHSDESYVGLSEQDFASRPYYRYRGAQMDHLRTRHVQTALTHLIDFTGGMKVTTSVYYHYFWRNWYKLNDVRVGDQKGEKRTIEEVLADPETNARYLDILTGATDRLGEALMLRANQRSYHSRGIQTKVEYRLPFLSSYLQLEAGARYHADLEDRFQHDDSYSIEGGKMSLFRAGLPGSQSNRITTAHAFASYLLGKWTRAGWTITAGLRLEDVELYKRDYTTQDPRRTGHLRIEGSNHATALLPSLGINYRILRPLSIFAGVHQGFAPPSVMTYYKQKPEKSINLEAGLRLTTEDLKVEAIGYYNDYSNMLGSDLAAAGGQGTLDQFTVGAARVQGFEFLASWQPLPKSWEVRLPVQVSYTLTDTQIKNEFYSSAWGEVFAGDELPYIFRHAVNAQLGLEYKWLEANLSIRYNSDMRTTPGQVRIAKAHLIPSHTIIDASLKARINRYLTLSLNAVNLANKVYLVSRHPSGLRPGHPFGIYGGVRINL</sequence>
<keyword evidence="13" id="KW-0675">Receptor</keyword>
<gene>
    <name evidence="13" type="ORF">HMPREF9134_01508</name>
</gene>
<evidence type="ECO:0000256" key="2">
    <source>
        <dbReference type="ARBA" id="ARBA00022448"/>
    </source>
</evidence>
<dbReference type="PATRIC" id="fig|1127696.3.peg.1362"/>
<keyword evidence="10" id="KW-0732">Signal</keyword>
<evidence type="ECO:0000256" key="3">
    <source>
        <dbReference type="ARBA" id="ARBA00022452"/>
    </source>
</evidence>
<dbReference type="PANTHER" id="PTHR30442">
    <property type="entry name" value="IRON III DICITRATE TRANSPORT PROTEIN FECA"/>
    <property type="match status" value="1"/>
</dbReference>
<dbReference type="InterPro" id="IPR039426">
    <property type="entry name" value="TonB-dep_rcpt-like"/>
</dbReference>
<dbReference type="PROSITE" id="PS52016">
    <property type="entry name" value="TONB_DEPENDENT_REC_3"/>
    <property type="match status" value="1"/>
</dbReference>
<keyword evidence="4 8" id="KW-0812">Transmembrane</keyword>
<dbReference type="PANTHER" id="PTHR30442:SF0">
    <property type="entry name" value="FE(3+) DICITRATE TRANSPORT PROTEIN FECA"/>
    <property type="match status" value="1"/>
</dbReference>
<dbReference type="RefSeq" id="WP_005467619.1">
    <property type="nucleotide sequence ID" value="NZ_KB291032.1"/>
</dbReference>
<proteinExistence type="inferred from homology"/>
<comment type="subcellular location">
    <subcellularLocation>
        <location evidence="1 8">Cell outer membrane</location>
        <topology evidence="1 8">Multi-pass membrane protein</topology>
    </subcellularLocation>
</comment>
<dbReference type="Pfam" id="PF07715">
    <property type="entry name" value="Plug"/>
    <property type="match status" value="1"/>
</dbReference>
<evidence type="ECO:0000256" key="1">
    <source>
        <dbReference type="ARBA" id="ARBA00004571"/>
    </source>
</evidence>
<evidence type="ECO:0000256" key="9">
    <source>
        <dbReference type="RuleBase" id="RU003357"/>
    </source>
</evidence>
<evidence type="ECO:0000256" key="8">
    <source>
        <dbReference type="PROSITE-ProRule" id="PRU01360"/>
    </source>
</evidence>
<dbReference type="InterPro" id="IPR037066">
    <property type="entry name" value="Plug_dom_sf"/>
</dbReference>
<evidence type="ECO:0000256" key="4">
    <source>
        <dbReference type="ARBA" id="ARBA00022692"/>
    </source>
</evidence>
<dbReference type="EMBL" id="AMEQ01000040">
    <property type="protein sequence ID" value="EKY00178.1"/>
    <property type="molecule type" value="Genomic_DNA"/>
</dbReference>
<dbReference type="GO" id="GO:0033214">
    <property type="term" value="P:siderophore-iron import into cell"/>
    <property type="evidence" value="ECO:0007669"/>
    <property type="project" value="TreeGrafter"/>
</dbReference>
<name>L1N9X2_9PORP</name>
<reference evidence="13 14" key="1">
    <citation type="submission" date="2012-05" db="EMBL/GenBank/DDBJ databases">
        <authorList>
            <person name="Weinstock G."/>
            <person name="Sodergren E."/>
            <person name="Lobos E.A."/>
            <person name="Fulton L."/>
            <person name="Fulton R."/>
            <person name="Courtney L."/>
            <person name="Fronick C."/>
            <person name="O'Laughlin M."/>
            <person name="Godfrey J."/>
            <person name="Wilson R.M."/>
            <person name="Miner T."/>
            <person name="Farmer C."/>
            <person name="Delehaunty K."/>
            <person name="Cordes M."/>
            <person name="Minx P."/>
            <person name="Tomlinson C."/>
            <person name="Chen J."/>
            <person name="Wollam A."/>
            <person name="Pepin K.H."/>
            <person name="Bhonagiri V."/>
            <person name="Zhang X."/>
            <person name="Suruliraj S."/>
            <person name="Warren W."/>
            <person name="Mitreva M."/>
            <person name="Mardis E.R."/>
            <person name="Wilson R.K."/>
        </authorList>
    </citation>
    <scope>NUCLEOTIDE SEQUENCE [LARGE SCALE GENOMIC DNA]</scope>
    <source>
        <strain evidence="13 14">F0037</strain>
    </source>
</reference>
<comment type="similarity">
    <text evidence="8 9">Belongs to the TonB-dependent receptor family.</text>
</comment>
<accession>L1N9X2</accession>
<dbReference type="InterPro" id="IPR036942">
    <property type="entry name" value="Beta-barrel_TonB_sf"/>
</dbReference>
<evidence type="ECO:0000313" key="13">
    <source>
        <dbReference type="EMBL" id="EKY00178.1"/>
    </source>
</evidence>
<dbReference type="eggNOG" id="COG4772">
    <property type="taxonomic scope" value="Bacteria"/>
</dbReference>
<comment type="caution">
    <text evidence="13">The sequence shown here is derived from an EMBL/GenBank/DDBJ whole genome shotgun (WGS) entry which is preliminary data.</text>
</comment>
<evidence type="ECO:0000313" key="14">
    <source>
        <dbReference type="Proteomes" id="UP000010408"/>
    </source>
</evidence>
<keyword evidence="7 8" id="KW-0998">Cell outer membrane</keyword>
<dbReference type="Gene3D" id="2.40.170.20">
    <property type="entry name" value="TonB-dependent receptor, beta-barrel domain"/>
    <property type="match status" value="1"/>
</dbReference>
<evidence type="ECO:0000259" key="12">
    <source>
        <dbReference type="Pfam" id="PF07715"/>
    </source>
</evidence>
<evidence type="ECO:0000259" key="11">
    <source>
        <dbReference type="Pfam" id="PF00593"/>
    </source>
</evidence>
<dbReference type="InterPro" id="IPR012910">
    <property type="entry name" value="Plug_dom"/>
</dbReference>
<organism evidence="13 14">
    <name type="scientific">Porphyromonas catoniae F0037</name>
    <dbReference type="NCBI Taxonomy" id="1127696"/>
    <lineage>
        <taxon>Bacteria</taxon>
        <taxon>Pseudomonadati</taxon>
        <taxon>Bacteroidota</taxon>
        <taxon>Bacteroidia</taxon>
        <taxon>Bacteroidales</taxon>
        <taxon>Porphyromonadaceae</taxon>
        <taxon>Porphyromonas</taxon>
    </lineage>
</organism>
<keyword evidence="5 9" id="KW-0798">TonB box</keyword>
<dbReference type="HOGENOM" id="CLU_008287_17_0_10"/>
<dbReference type="Proteomes" id="UP000010408">
    <property type="component" value="Unassembled WGS sequence"/>
</dbReference>
<dbReference type="Pfam" id="PF00593">
    <property type="entry name" value="TonB_dep_Rec_b-barrel"/>
    <property type="match status" value="1"/>
</dbReference>
<dbReference type="AlphaFoldDB" id="L1N9X2"/>
<feature type="domain" description="TonB-dependent receptor-like beta-barrel" evidence="11">
    <location>
        <begin position="276"/>
        <end position="722"/>
    </location>
</feature>
<keyword evidence="3 8" id="KW-1134">Transmembrane beta strand</keyword>
<feature type="chain" id="PRO_5003954874" evidence="10">
    <location>
        <begin position="24"/>
        <end position="752"/>
    </location>
</feature>
<protein>
    <submittedName>
        <fullName evidence="13">TonB-dependent receptor</fullName>
    </submittedName>
</protein>
<evidence type="ECO:0000256" key="5">
    <source>
        <dbReference type="ARBA" id="ARBA00023077"/>
    </source>
</evidence>
<evidence type="ECO:0000256" key="6">
    <source>
        <dbReference type="ARBA" id="ARBA00023136"/>
    </source>
</evidence>
<evidence type="ECO:0000256" key="7">
    <source>
        <dbReference type="ARBA" id="ARBA00023237"/>
    </source>
</evidence>
<keyword evidence="2 8" id="KW-0813">Transport</keyword>
<dbReference type="STRING" id="1127696.HMPREF9134_01508"/>
<feature type="signal peptide" evidence="10">
    <location>
        <begin position="1"/>
        <end position="23"/>
    </location>
</feature>
<dbReference type="Gene3D" id="2.170.130.10">
    <property type="entry name" value="TonB-dependent receptor, plug domain"/>
    <property type="match status" value="1"/>
</dbReference>